<accession>A0A193G4G6</accession>
<dbReference type="InterPro" id="IPR027417">
    <property type="entry name" value="P-loop_NTPase"/>
</dbReference>
<gene>
    <name evidence="2" type="ORF">BAU08_05750</name>
</gene>
<dbReference type="GO" id="GO:0006260">
    <property type="term" value="P:DNA replication"/>
    <property type="evidence" value="ECO:0007669"/>
    <property type="project" value="TreeGrafter"/>
</dbReference>
<reference evidence="2 3" key="1">
    <citation type="submission" date="2016-06" db="EMBL/GenBank/DDBJ databases">
        <title>Complete genome sequences of Bordetella bronchialis and Bordetella flabilis.</title>
        <authorList>
            <person name="LiPuma J.J."/>
            <person name="Spilker T."/>
        </authorList>
    </citation>
    <scope>NUCLEOTIDE SEQUENCE [LARGE SCALE GENOMIC DNA]</scope>
    <source>
        <strain evidence="2 3">AU17976</strain>
    </source>
</reference>
<feature type="domain" description="AAA+ ATPase" evidence="1">
    <location>
        <begin position="100"/>
        <end position="230"/>
    </location>
</feature>
<dbReference type="SUPFAM" id="SSF52540">
    <property type="entry name" value="P-loop containing nucleoside triphosphate hydrolases"/>
    <property type="match status" value="1"/>
</dbReference>
<dbReference type="InterPro" id="IPR002611">
    <property type="entry name" value="IstB_ATP-bd"/>
</dbReference>
<dbReference type="Gene3D" id="3.40.50.300">
    <property type="entry name" value="P-loop containing nucleotide triphosphate hydrolases"/>
    <property type="match status" value="1"/>
</dbReference>
<evidence type="ECO:0000313" key="2">
    <source>
        <dbReference type="EMBL" id="ANN74593.1"/>
    </source>
</evidence>
<dbReference type="AlphaFoldDB" id="A0A193G4G6"/>
<dbReference type="Pfam" id="PF01695">
    <property type="entry name" value="IstB_IS21"/>
    <property type="match status" value="1"/>
</dbReference>
<dbReference type="STRING" id="463025.BAU08_05750"/>
<dbReference type="PANTHER" id="PTHR30050:SF4">
    <property type="entry name" value="ATP-BINDING PROTEIN RV3427C IN INSERTION SEQUENCE-RELATED"/>
    <property type="match status" value="1"/>
</dbReference>
<sequence>MAVSNFETETRVCSEHGQYIALLTPAGWSGCSTCGAAALRADVRAAEQANADASRMRRAGIPERFFRARLGNFNPPTPAAELALKVAQHYAGDFPSVRAAGQCLILCGNVGTGKTHLAIGVMHQVMALGCTARYAVMIDVARAVKETYRKDSVVTESAVLERFIAPDLLVLDEIGMQVGSDTEKMITFSIINSRYSQMRPTIVISNLAMPLLKDFLTERVMDRMRDGGGLAVAFDWDSYRRAA</sequence>
<dbReference type="CDD" id="cd00009">
    <property type="entry name" value="AAA"/>
    <property type="match status" value="1"/>
</dbReference>
<evidence type="ECO:0000313" key="3">
    <source>
        <dbReference type="Proteomes" id="UP000092213"/>
    </source>
</evidence>
<dbReference type="EMBL" id="CP016171">
    <property type="protein sequence ID" value="ANN74593.1"/>
    <property type="molecule type" value="Genomic_DNA"/>
</dbReference>
<name>A0A193G4G6_9BORD</name>
<dbReference type="InterPro" id="IPR003593">
    <property type="entry name" value="AAA+_ATPase"/>
</dbReference>
<dbReference type="Proteomes" id="UP000092213">
    <property type="component" value="Chromosome"/>
</dbReference>
<dbReference type="GO" id="GO:0005524">
    <property type="term" value="F:ATP binding"/>
    <property type="evidence" value="ECO:0007669"/>
    <property type="project" value="InterPro"/>
</dbReference>
<evidence type="ECO:0000259" key="1">
    <source>
        <dbReference type="SMART" id="SM00382"/>
    </source>
</evidence>
<dbReference type="PANTHER" id="PTHR30050">
    <property type="entry name" value="CHROMOSOMAL REPLICATION INITIATOR PROTEIN DNAA"/>
    <property type="match status" value="1"/>
</dbReference>
<dbReference type="SMART" id="SM00382">
    <property type="entry name" value="AAA"/>
    <property type="match status" value="1"/>
</dbReference>
<protein>
    <recommendedName>
        <fullName evidence="1">AAA+ ATPase domain-containing protein</fullName>
    </recommendedName>
</protein>
<organism evidence="2 3">
    <name type="scientific">Bordetella bronchialis</name>
    <dbReference type="NCBI Taxonomy" id="463025"/>
    <lineage>
        <taxon>Bacteria</taxon>
        <taxon>Pseudomonadati</taxon>
        <taxon>Pseudomonadota</taxon>
        <taxon>Betaproteobacteria</taxon>
        <taxon>Burkholderiales</taxon>
        <taxon>Alcaligenaceae</taxon>
        <taxon>Bordetella</taxon>
    </lineage>
</organism>
<proteinExistence type="predicted"/>